<name>A0A1Y1WHG4_9FUNG</name>
<dbReference type="EMBL" id="MCFD01000002">
    <property type="protein sequence ID" value="ORX73011.1"/>
    <property type="molecule type" value="Genomic_DNA"/>
</dbReference>
<sequence length="125" mass="13760">MPREIHLCNILPFLISAFTATAPYYLLLLPSALHLTTHCIAIQATPCPSPPCTGPDPHVYKHCGLERPYPHFFSSAISKYIHSIKLITTGLAKGQHTGEHVSLGNELLKWGLRCSLIAMSASRAW</sequence>
<keyword evidence="1" id="KW-0812">Transmembrane</keyword>
<protein>
    <submittedName>
        <fullName evidence="2">Uncharacterized protein</fullName>
    </submittedName>
</protein>
<keyword evidence="3" id="KW-1185">Reference proteome</keyword>
<organism evidence="2 3">
    <name type="scientific">Linderina pennispora</name>
    <dbReference type="NCBI Taxonomy" id="61395"/>
    <lineage>
        <taxon>Eukaryota</taxon>
        <taxon>Fungi</taxon>
        <taxon>Fungi incertae sedis</taxon>
        <taxon>Zoopagomycota</taxon>
        <taxon>Kickxellomycotina</taxon>
        <taxon>Kickxellomycetes</taxon>
        <taxon>Kickxellales</taxon>
        <taxon>Kickxellaceae</taxon>
        <taxon>Linderina</taxon>
    </lineage>
</organism>
<reference evidence="2 3" key="1">
    <citation type="submission" date="2016-07" db="EMBL/GenBank/DDBJ databases">
        <title>Pervasive Adenine N6-methylation of Active Genes in Fungi.</title>
        <authorList>
            <consortium name="DOE Joint Genome Institute"/>
            <person name="Mondo S.J."/>
            <person name="Dannebaum R.O."/>
            <person name="Kuo R.C."/>
            <person name="Labutti K."/>
            <person name="Haridas S."/>
            <person name="Kuo A."/>
            <person name="Salamov A."/>
            <person name="Ahrendt S.R."/>
            <person name="Lipzen A."/>
            <person name="Sullivan W."/>
            <person name="Andreopoulos W.B."/>
            <person name="Clum A."/>
            <person name="Lindquist E."/>
            <person name="Daum C."/>
            <person name="Ramamoorthy G.K."/>
            <person name="Gryganskyi A."/>
            <person name="Culley D."/>
            <person name="Magnuson J.K."/>
            <person name="James T.Y."/>
            <person name="O'Malley M.A."/>
            <person name="Stajich J.E."/>
            <person name="Spatafora J.W."/>
            <person name="Visel A."/>
            <person name="Grigoriev I.V."/>
        </authorList>
    </citation>
    <scope>NUCLEOTIDE SEQUENCE [LARGE SCALE GENOMIC DNA]</scope>
    <source>
        <strain evidence="2 3">ATCC 12442</strain>
    </source>
</reference>
<comment type="caution">
    <text evidence="2">The sequence shown here is derived from an EMBL/GenBank/DDBJ whole genome shotgun (WGS) entry which is preliminary data.</text>
</comment>
<dbReference type="GeneID" id="63808823"/>
<gene>
    <name evidence="2" type="ORF">DL89DRAFT_86071</name>
</gene>
<keyword evidence="1" id="KW-1133">Transmembrane helix</keyword>
<proteinExistence type="predicted"/>
<keyword evidence="1" id="KW-0472">Membrane</keyword>
<accession>A0A1Y1WHG4</accession>
<evidence type="ECO:0000313" key="3">
    <source>
        <dbReference type="Proteomes" id="UP000193922"/>
    </source>
</evidence>
<dbReference type="Proteomes" id="UP000193922">
    <property type="component" value="Unassembled WGS sequence"/>
</dbReference>
<evidence type="ECO:0000256" key="1">
    <source>
        <dbReference type="SAM" id="Phobius"/>
    </source>
</evidence>
<feature type="transmembrane region" description="Helical" evidence="1">
    <location>
        <begin position="7"/>
        <end position="27"/>
    </location>
</feature>
<dbReference type="AlphaFoldDB" id="A0A1Y1WHG4"/>
<evidence type="ECO:0000313" key="2">
    <source>
        <dbReference type="EMBL" id="ORX73011.1"/>
    </source>
</evidence>
<dbReference type="RefSeq" id="XP_040746351.1">
    <property type="nucleotide sequence ID" value="XM_040892175.1"/>
</dbReference>